<dbReference type="Proteomes" id="UP001597548">
    <property type="component" value="Unassembled WGS sequence"/>
</dbReference>
<evidence type="ECO:0000313" key="2">
    <source>
        <dbReference type="Proteomes" id="UP001597548"/>
    </source>
</evidence>
<proteinExistence type="predicted"/>
<dbReference type="EMBL" id="JBHUOS010000015">
    <property type="protein sequence ID" value="MFD2917567.1"/>
    <property type="molecule type" value="Genomic_DNA"/>
</dbReference>
<dbReference type="RefSeq" id="WP_194509656.1">
    <property type="nucleotide sequence ID" value="NZ_JADILU010000009.1"/>
</dbReference>
<evidence type="ECO:0008006" key="3">
    <source>
        <dbReference type="Google" id="ProtNLM"/>
    </source>
</evidence>
<organism evidence="1 2">
    <name type="scientific">Psychroserpens luteus</name>
    <dbReference type="NCBI Taxonomy" id="1434066"/>
    <lineage>
        <taxon>Bacteria</taxon>
        <taxon>Pseudomonadati</taxon>
        <taxon>Bacteroidota</taxon>
        <taxon>Flavobacteriia</taxon>
        <taxon>Flavobacteriales</taxon>
        <taxon>Flavobacteriaceae</taxon>
        <taxon>Psychroserpens</taxon>
    </lineage>
</organism>
<accession>A0ABW6A0I9</accession>
<protein>
    <recommendedName>
        <fullName evidence="3">GLPGLI family protein</fullName>
    </recommendedName>
</protein>
<reference evidence="2" key="1">
    <citation type="journal article" date="2019" name="Int. J. Syst. Evol. Microbiol.">
        <title>The Global Catalogue of Microorganisms (GCM) 10K type strain sequencing project: providing services to taxonomists for standard genome sequencing and annotation.</title>
        <authorList>
            <consortium name="The Broad Institute Genomics Platform"/>
            <consortium name="The Broad Institute Genome Sequencing Center for Infectious Disease"/>
            <person name="Wu L."/>
            <person name="Ma J."/>
        </authorList>
    </citation>
    <scope>NUCLEOTIDE SEQUENCE [LARGE SCALE GENOMIC DNA]</scope>
    <source>
        <strain evidence="2">KCTC 32514</strain>
    </source>
</reference>
<gene>
    <name evidence="1" type="ORF">ACFS29_18085</name>
</gene>
<name>A0ABW6A0I9_9FLAO</name>
<evidence type="ECO:0000313" key="1">
    <source>
        <dbReference type="EMBL" id="MFD2917567.1"/>
    </source>
</evidence>
<comment type="caution">
    <text evidence="1">The sequence shown here is derived from an EMBL/GenBank/DDBJ whole genome shotgun (WGS) entry which is preliminary data.</text>
</comment>
<sequence>MKRLILLIFSITLLSPSDYNSSLEKTKYFEGQVIYNIEYTPYNKNFSPDRIKEMVGSKMILTFKKGNYKKEYFSPNGELLQERILNLKDHKSYMSTKDSDTIFWIDITKNTSKTTFEVLKDSTILNHPCTIIKTKSAVSLKNHNEEPFEIEGIFKYAKDLPVNPDWYVNYKEGNFNEIIKSGKGIAIETINKGVYWKQQIKAVSIIERKVKKSEVKIQINNKTPLQEL</sequence>
<keyword evidence="2" id="KW-1185">Reference proteome</keyword>